<dbReference type="FunFam" id="2.60.40.10:FF:000678">
    <property type="entry name" value="Down syndrome cell adhesion molecule-like protein Dscam2"/>
    <property type="match status" value="1"/>
</dbReference>
<evidence type="ECO:0000256" key="1">
    <source>
        <dbReference type="ARBA" id="ARBA00004167"/>
    </source>
</evidence>
<reference evidence="12" key="1">
    <citation type="submission" date="2020-07" db="EMBL/GenBank/DDBJ databases">
        <title>Multicomponent nature underlies the extraordinary mechanical properties of spider dragline silk.</title>
        <authorList>
            <person name="Kono N."/>
            <person name="Nakamura H."/>
            <person name="Mori M."/>
            <person name="Yoshida Y."/>
            <person name="Ohtoshi R."/>
            <person name="Malay A.D."/>
            <person name="Moran D.A.P."/>
            <person name="Tomita M."/>
            <person name="Numata K."/>
            <person name="Arakawa K."/>
        </authorList>
    </citation>
    <scope>NUCLEOTIDE SEQUENCE</scope>
</reference>
<dbReference type="AlphaFoldDB" id="A0A8X6LIB3"/>
<dbReference type="OrthoDB" id="6417739at2759"/>
<feature type="region of interest" description="Disordered" evidence="10">
    <location>
        <begin position="1"/>
        <end position="29"/>
    </location>
</feature>
<evidence type="ECO:0000259" key="11">
    <source>
        <dbReference type="PROSITE" id="PS50853"/>
    </source>
</evidence>
<dbReference type="InterPro" id="IPR056754">
    <property type="entry name" value="DSCAM/DSCAML_C"/>
</dbReference>
<evidence type="ECO:0000313" key="12">
    <source>
        <dbReference type="EMBL" id="GFR09427.1"/>
    </source>
</evidence>
<dbReference type="InterPro" id="IPR050964">
    <property type="entry name" value="Striated_Muscle_Regulatory"/>
</dbReference>
<comment type="subcellular location">
    <subcellularLocation>
        <location evidence="1">Membrane</location>
        <topology evidence="1">Single-pass membrane protein</topology>
    </subcellularLocation>
</comment>
<dbReference type="CDD" id="cd00063">
    <property type="entry name" value="FN3"/>
    <property type="match status" value="2"/>
</dbReference>
<proteinExistence type="predicted"/>
<keyword evidence="7" id="KW-0472">Membrane</keyword>
<evidence type="ECO:0000313" key="13">
    <source>
        <dbReference type="Proteomes" id="UP000887116"/>
    </source>
</evidence>
<evidence type="ECO:0000256" key="2">
    <source>
        <dbReference type="ARBA" id="ARBA00022692"/>
    </source>
</evidence>
<dbReference type="SUPFAM" id="SSF49265">
    <property type="entry name" value="Fibronectin type III"/>
    <property type="match status" value="1"/>
</dbReference>
<keyword evidence="6" id="KW-1133">Transmembrane helix</keyword>
<dbReference type="GO" id="GO:0045202">
    <property type="term" value="C:synapse"/>
    <property type="evidence" value="ECO:0007669"/>
    <property type="project" value="TreeGrafter"/>
</dbReference>
<evidence type="ECO:0000256" key="6">
    <source>
        <dbReference type="ARBA" id="ARBA00022989"/>
    </source>
</evidence>
<dbReference type="Pfam" id="PF25059">
    <property type="entry name" value="FN3_DSCAM-DSCAML_C"/>
    <property type="match status" value="1"/>
</dbReference>
<keyword evidence="2" id="KW-0812">Transmembrane</keyword>
<dbReference type="GO" id="GO:0007156">
    <property type="term" value="P:homophilic cell adhesion via plasma membrane adhesion molecules"/>
    <property type="evidence" value="ECO:0007669"/>
    <property type="project" value="TreeGrafter"/>
</dbReference>
<keyword evidence="5" id="KW-0130">Cell adhesion</keyword>
<dbReference type="PROSITE" id="PS50853">
    <property type="entry name" value="FN3"/>
    <property type="match status" value="2"/>
</dbReference>
<organism evidence="12 13">
    <name type="scientific">Trichonephila clavata</name>
    <name type="common">Joro spider</name>
    <name type="synonym">Nephila clavata</name>
    <dbReference type="NCBI Taxonomy" id="2740835"/>
    <lineage>
        <taxon>Eukaryota</taxon>
        <taxon>Metazoa</taxon>
        <taxon>Ecdysozoa</taxon>
        <taxon>Arthropoda</taxon>
        <taxon>Chelicerata</taxon>
        <taxon>Arachnida</taxon>
        <taxon>Araneae</taxon>
        <taxon>Araneomorphae</taxon>
        <taxon>Entelegynae</taxon>
        <taxon>Araneoidea</taxon>
        <taxon>Nephilidae</taxon>
        <taxon>Trichonephila</taxon>
    </lineage>
</organism>
<keyword evidence="9" id="KW-0393">Immunoglobulin domain</keyword>
<feature type="compositionally biased region" description="Polar residues" evidence="10">
    <location>
        <begin position="11"/>
        <end position="29"/>
    </location>
</feature>
<accession>A0A8X6LIB3</accession>
<feature type="compositionally biased region" description="Basic and acidic residues" evidence="10">
    <location>
        <begin position="1"/>
        <end position="10"/>
    </location>
</feature>
<protein>
    <submittedName>
        <fullName evidence="12">Down syndrome cell adhesion molecule-like protein Dscam2</fullName>
    </submittedName>
</protein>
<dbReference type="InterPro" id="IPR036116">
    <property type="entry name" value="FN3_sf"/>
</dbReference>
<dbReference type="InterPro" id="IPR013783">
    <property type="entry name" value="Ig-like_fold"/>
</dbReference>
<comment type="caution">
    <text evidence="12">The sequence shown here is derived from an EMBL/GenBank/DDBJ whole genome shotgun (WGS) entry which is preliminary data.</text>
</comment>
<keyword evidence="13" id="KW-1185">Reference proteome</keyword>
<sequence length="264" mass="29472">MEVTDPRRDNWSSSVHKTLDKQQSSSPRTNMFFSSLNRRLTTHHASGFCTDSTKDPPGIPVIKTYYATSTAIKLSWELSALPSAPISGYILHHRLEDHHWQETHLNGDQNVYTLRDLQCGSTYYIYLVAFNSVNQGNSSEVISAKTNGNAPIAPDKRMLLSVNKTTVTVNLNSWHNGGCPITFFVIQYKSAGHHEWTLVSNNIIPEQQTITITDLTPGAWYSLLMTARNDAGSTDAEYVFATLTLTGGKLNDTSVEINFKFLKI</sequence>
<dbReference type="Proteomes" id="UP000887116">
    <property type="component" value="Unassembled WGS sequence"/>
</dbReference>
<feature type="domain" description="Fibronectin type-III" evidence="11">
    <location>
        <begin position="56"/>
        <end position="149"/>
    </location>
</feature>
<feature type="domain" description="Fibronectin type-III" evidence="11">
    <location>
        <begin position="153"/>
        <end position="247"/>
    </location>
</feature>
<keyword evidence="8" id="KW-1015">Disulfide bond</keyword>
<gene>
    <name evidence="12" type="primary">Dscam2</name>
    <name evidence="12" type="ORF">TNCT_496001</name>
</gene>
<dbReference type="Pfam" id="PF00041">
    <property type="entry name" value="fn3"/>
    <property type="match status" value="1"/>
</dbReference>
<evidence type="ECO:0000256" key="4">
    <source>
        <dbReference type="ARBA" id="ARBA00022737"/>
    </source>
</evidence>
<evidence type="ECO:0000256" key="7">
    <source>
        <dbReference type="ARBA" id="ARBA00023136"/>
    </source>
</evidence>
<keyword evidence="4" id="KW-0677">Repeat</keyword>
<evidence type="ECO:0000256" key="9">
    <source>
        <dbReference type="ARBA" id="ARBA00023319"/>
    </source>
</evidence>
<evidence type="ECO:0000256" key="8">
    <source>
        <dbReference type="ARBA" id="ARBA00023157"/>
    </source>
</evidence>
<dbReference type="SMART" id="SM00060">
    <property type="entry name" value="FN3"/>
    <property type="match status" value="2"/>
</dbReference>
<dbReference type="InterPro" id="IPR003961">
    <property type="entry name" value="FN3_dom"/>
</dbReference>
<name>A0A8X6LIB3_TRICU</name>
<evidence type="ECO:0000256" key="10">
    <source>
        <dbReference type="SAM" id="MobiDB-lite"/>
    </source>
</evidence>
<dbReference type="PANTHER" id="PTHR13817">
    <property type="entry name" value="TITIN"/>
    <property type="match status" value="1"/>
</dbReference>
<evidence type="ECO:0000256" key="3">
    <source>
        <dbReference type="ARBA" id="ARBA00022729"/>
    </source>
</evidence>
<dbReference type="EMBL" id="BMAO01036269">
    <property type="protein sequence ID" value="GFR09427.1"/>
    <property type="molecule type" value="Genomic_DNA"/>
</dbReference>
<evidence type="ECO:0000256" key="5">
    <source>
        <dbReference type="ARBA" id="ARBA00022889"/>
    </source>
</evidence>
<dbReference type="Gene3D" id="2.60.40.10">
    <property type="entry name" value="Immunoglobulins"/>
    <property type="match status" value="2"/>
</dbReference>
<dbReference type="GO" id="GO:0007416">
    <property type="term" value="P:synapse assembly"/>
    <property type="evidence" value="ECO:0007669"/>
    <property type="project" value="TreeGrafter"/>
</dbReference>
<keyword evidence="3" id="KW-0732">Signal</keyword>
<dbReference type="PANTHER" id="PTHR13817:SF102">
    <property type="entry name" value="DOWN SYNDROME CELL ADHESION MOLECULE-LIKE PROTEIN DSCAM2"/>
    <property type="match status" value="1"/>
</dbReference>
<dbReference type="GO" id="GO:0016020">
    <property type="term" value="C:membrane"/>
    <property type="evidence" value="ECO:0007669"/>
    <property type="project" value="UniProtKB-SubCell"/>
</dbReference>